<evidence type="ECO:0000313" key="2">
    <source>
        <dbReference type="EMBL" id="KAG6605820.1"/>
    </source>
</evidence>
<name>A0AAV6P1B6_9ROSI</name>
<reference evidence="2 3" key="1">
    <citation type="journal article" date="2021" name="Hortic Res">
        <title>The domestication of Cucurbita argyrosperma as revealed by the genome of its wild relative.</title>
        <authorList>
            <person name="Barrera-Redondo J."/>
            <person name="Sanchez-de la Vega G."/>
            <person name="Aguirre-Liguori J.A."/>
            <person name="Castellanos-Morales G."/>
            <person name="Gutierrez-Guerrero Y.T."/>
            <person name="Aguirre-Dugua X."/>
            <person name="Aguirre-Planter E."/>
            <person name="Tenaillon M.I."/>
            <person name="Lira-Saade R."/>
            <person name="Eguiarte L.E."/>
        </authorList>
    </citation>
    <scope>NUCLEOTIDE SEQUENCE [LARGE SCALE GENOMIC DNA]</scope>
    <source>
        <strain evidence="2">JBR-2021</strain>
    </source>
</reference>
<feature type="region of interest" description="Disordered" evidence="1">
    <location>
        <begin position="92"/>
        <end position="124"/>
    </location>
</feature>
<gene>
    <name evidence="2" type="ORF">SDJN03_03137</name>
</gene>
<sequence length="124" mass="12946">MVGEVGASRDGAGGPGKAVLPAILPVLDAAPMNEEGLVQVVEDVDNDVVVGGGVDVRAGELAVDEYALLGDAKRRDGAVGDLPSEEEVRIFGADRPERCSGETEQEGKQEQPRTHFGSSLWFGT</sequence>
<feature type="compositionally biased region" description="Basic and acidic residues" evidence="1">
    <location>
        <begin position="92"/>
        <end position="113"/>
    </location>
</feature>
<evidence type="ECO:0000256" key="1">
    <source>
        <dbReference type="SAM" id="MobiDB-lite"/>
    </source>
</evidence>
<organism evidence="2 3">
    <name type="scientific">Cucurbita argyrosperma subsp. sororia</name>
    <dbReference type="NCBI Taxonomy" id="37648"/>
    <lineage>
        <taxon>Eukaryota</taxon>
        <taxon>Viridiplantae</taxon>
        <taxon>Streptophyta</taxon>
        <taxon>Embryophyta</taxon>
        <taxon>Tracheophyta</taxon>
        <taxon>Spermatophyta</taxon>
        <taxon>Magnoliopsida</taxon>
        <taxon>eudicotyledons</taxon>
        <taxon>Gunneridae</taxon>
        <taxon>Pentapetalae</taxon>
        <taxon>rosids</taxon>
        <taxon>fabids</taxon>
        <taxon>Cucurbitales</taxon>
        <taxon>Cucurbitaceae</taxon>
        <taxon>Cucurbiteae</taxon>
        <taxon>Cucurbita</taxon>
    </lineage>
</organism>
<dbReference type="AlphaFoldDB" id="A0AAV6P1B6"/>
<comment type="caution">
    <text evidence="2">The sequence shown here is derived from an EMBL/GenBank/DDBJ whole genome shotgun (WGS) entry which is preliminary data.</text>
</comment>
<protein>
    <submittedName>
        <fullName evidence="2">Uncharacterized protein</fullName>
    </submittedName>
</protein>
<proteinExistence type="predicted"/>
<accession>A0AAV6P1B6</accession>
<feature type="non-terminal residue" evidence="2">
    <location>
        <position position="1"/>
    </location>
</feature>
<dbReference type="Proteomes" id="UP000685013">
    <property type="component" value="Chromosome 2"/>
</dbReference>
<keyword evidence="3" id="KW-1185">Reference proteome</keyword>
<evidence type="ECO:0000313" key="3">
    <source>
        <dbReference type="Proteomes" id="UP000685013"/>
    </source>
</evidence>
<dbReference type="EMBL" id="JAGKQH010000002">
    <property type="protein sequence ID" value="KAG6605820.1"/>
    <property type="molecule type" value="Genomic_DNA"/>
</dbReference>